<sequence>MKFYFSIPILLGICLSILSVLYKSFDFYSFLISIFGGTLFYCTPYIAWLIFTYFIKPANAVVHAGYIGSTLSLVLISSFWLLPQDPSGLPIQWMAYWPLSGILIMFCAVVTYVYIRVR</sequence>
<evidence type="ECO:0000313" key="2">
    <source>
        <dbReference type="EMBL" id="KMT66441.1"/>
    </source>
</evidence>
<dbReference type="EMBL" id="LAZL01000003">
    <property type="protein sequence ID" value="KMT66441.1"/>
    <property type="molecule type" value="Genomic_DNA"/>
</dbReference>
<name>A0A0J8JP68_9ALTE</name>
<keyword evidence="1" id="KW-0812">Transmembrane</keyword>
<keyword evidence="1" id="KW-1133">Transmembrane helix</keyword>
<dbReference type="OrthoDB" id="9907283at2"/>
<dbReference type="AlphaFoldDB" id="A0A0J8JP68"/>
<feature type="transmembrane region" description="Helical" evidence="1">
    <location>
        <begin position="31"/>
        <end position="54"/>
    </location>
</feature>
<evidence type="ECO:0000256" key="1">
    <source>
        <dbReference type="SAM" id="Phobius"/>
    </source>
</evidence>
<comment type="caution">
    <text evidence="2">The sequence shown here is derived from an EMBL/GenBank/DDBJ whole genome shotgun (WGS) entry which is preliminary data.</text>
</comment>
<dbReference type="Proteomes" id="UP000037600">
    <property type="component" value="Unassembled WGS sequence"/>
</dbReference>
<dbReference type="RefSeq" id="WP_048689237.1">
    <property type="nucleotide sequence ID" value="NZ_KQ130483.1"/>
</dbReference>
<feature type="transmembrane region" description="Helical" evidence="1">
    <location>
        <begin position="61"/>
        <end position="82"/>
    </location>
</feature>
<organism evidence="2 3">
    <name type="scientific">Catenovulum maritimum</name>
    <dbReference type="NCBI Taxonomy" id="1513271"/>
    <lineage>
        <taxon>Bacteria</taxon>
        <taxon>Pseudomonadati</taxon>
        <taxon>Pseudomonadota</taxon>
        <taxon>Gammaproteobacteria</taxon>
        <taxon>Alteromonadales</taxon>
        <taxon>Alteromonadaceae</taxon>
        <taxon>Catenovulum</taxon>
    </lineage>
</organism>
<keyword evidence="1" id="KW-0472">Membrane</keyword>
<keyword evidence="3" id="KW-1185">Reference proteome</keyword>
<proteinExistence type="predicted"/>
<protein>
    <submittedName>
        <fullName evidence="2">Uncharacterized protein</fullName>
    </submittedName>
</protein>
<accession>A0A0J8JP68</accession>
<feature type="non-terminal residue" evidence="2">
    <location>
        <position position="118"/>
    </location>
</feature>
<gene>
    <name evidence="2" type="ORF">XM47_02540</name>
</gene>
<reference evidence="2 3" key="1">
    <citation type="submission" date="2015-04" db="EMBL/GenBank/DDBJ databases">
        <title>Draft Genome Sequence of the Novel Agar-Digesting Marine Bacterium Q1.</title>
        <authorList>
            <person name="Li Y."/>
            <person name="Li D."/>
            <person name="Chen G."/>
            <person name="Du Z."/>
        </authorList>
    </citation>
    <scope>NUCLEOTIDE SEQUENCE [LARGE SCALE GENOMIC DNA]</scope>
    <source>
        <strain evidence="2 3">Q1</strain>
    </source>
</reference>
<evidence type="ECO:0000313" key="3">
    <source>
        <dbReference type="Proteomes" id="UP000037600"/>
    </source>
</evidence>
<feature type="transmembrane region" description="Helical" evidence="1">
    <location>
        <begin position="7"/>
        <end position="25"/>
    </location>
</feature>
<feature type="transmembrane region" description="Helical" evidence="1">
    <location>
        <begin position="94"/>
        <end position="115"/>
    </location>
</feature>